<protein>
    <submittedName>
        <fullName evidence="1">Uncharacterized protein</fullName>
    </submittedName>
</protein>
<sequence length="59" mass="6538">MTDRILLEETTETRDFVDLDLDVRIAEGELRAADFGKDCPVTYSPNATSGVQSRCIPCC</sequence>
<evidence type="ECO:0000313" key="1">
    <source>
        <dbReference type="EMBL" id="OPC78678.1"/>
    </source>
</evidence>
<dbReference type="AlphaFoldDB" id="A0A1T3NPJ9"/>
<gene>
    <name evidence="1" type="ORF">B4N89_31415</name>
</gene>
<organism evidence="1 2">
    <name type="scientific">Embleya scabrispora</name>
    <dbReference type="NCBI Taxonomy" id="159449"/>
    <lineage>
        <taxon>Bacteria</taxon>
        <taxon>Bacillati</taxon>
        <taxon>Actinomycetota</taxon>
        <taxon>Actinomycetes</taxon>
        <taxon>Kitasatosporales</taxon>
        <taxon>Streptomycetaceae</taxon>
        <taxon>Embleya</taxon>
    </lineage>
</organism>
<dbReference type="STRING" id="159449.B4N89_31415"/>
<proteinExistence type="predicted"/>
<evidence type="ECO:0000313" key="2">
    <source>
        <dbReference type="Proteomes" id="UP000190037"/>
    </source>
</evidence>
<dbReference type="OrthoDB" id="9907477at2"/>
<keyword evidence="2" id="KW-1185">Reference proteome</keyword>
<reference evidence="1 2" key="1">
    <citation type="submission" date="2017-03" db="EMBL/GenBank/DDBJ databases">
        <title>Draft genome sequence of Streptomyces scabrisporus NF3, endophyte isolated from Amphipterygium adstringens.</title>
        <authorList>
            <person name="Vazquez M."/>
            <person name="Ceapa C.D."/>
            <person name="Rodriguez Luna D."/>
            <person name="Sanchez Esquivel S."/>
        </authorList>
    </citation>
    <scope>NUCLEOTIDE SEQUENCE [LARGE SCALE GENOMIC DNA]</scope>
    <source>
        <strain evidence="1 2">NF3</strain>
    </source>
</reference>
<name>A0A1T3NPJ9_9ACTN</name>
<dbReference type="Proteomes" id="UP000190037">
    <property type="component" value="Unassembled WGS sequence"/>
</dbReference>
<comment type="caution">
    <text evidence="1">The sequence shown here is derived from an EMBL/GenBank/DDBJ whole genome shotgun (WGS) entry which is preliminary data.</text>
</comment>
<dbReference type="EMBL" id="MWQN01000002">
    <property type="protein sequence ID" value="OPC78678.1"/>
    <property type="molecule type" value="Genomic_DNA"/>
</dbReference>
<accession>A0A1T3NPJ9</accession>
<dbReference type="RefSeq" id="WP_078979878.1">
    <property type="nucleotide sequence ID" value="NZ_MWQN01000002.1"/>
</dbReference>